<sequence length="67" mass="6963">MTTVLVELDLVCDATVDGAMPVEVRSVDCGRLTADAWAFAADEPSATAPDAAEADAMLERPPSPAEE</sequence>
<comment type="caution">
    <text evidence="2">The sequence shown here is derived from an EMBL/GenBank/DDBJ whole genome shotgun (WGS) entry which is preliminary data.</text>
</comment>
<organism evidence="2 3">
    <name type="scientific">Halolamina pelagica</name>
    <dbReference type="NCBI Taxonomy" id="699431"/>
    <lineage>
        <taxon>Archaea</taxon>
        <taxon>Methanobacteriati</taxon>
        <taxon>Methanobacteriota</taxon>
        <taxon>Stenosarchaea group</taxon>
        <taxon>Halobacteria</taxon>
        <taxon>Halobacteriales</taxon>
        <taxon>Haloferacaceae</taxon>
    </lineage>
</organism>
<feature type="compositionally biased region" description="Low complexity" evidence="1">
    <location>
        <begin position="43"/>
        <end position="55"/>
    </location>
</feature>
<proteinExistence type="predicted"/>
<dbReference type="AlphaFoldDB" id="A0A0P7GSB5"/>
<evidence type="ECO:0000256" key="1">
    <source>
        <dbReference type="SAM" id="MobiDB-lite"/>
    </source>
</evidence>
<keyword evidence="3" id="KW-1185">Reference proteome</keyword>
<accession>A0A0P7GSB5</accession>
<dbReference type="STRING" id="699431.SY89_02545"/>
<evidence type="ECO:0000313" key="3">
    <source>
        <dbReference type="Proteomes" id="UP000050535"/>
    </source>
</evidence>
<name>A0A0P7GSB5_9EURY</name>
<reference evidence="3" key="1">
    <citation type="submission" date="2013-11" db="EMBL/GenBank/DDBJ databases">
        <authorList>
            <person name="Hoang H.T."/>
            <person name="Killian M.L."/>
            <person name="Madson D.M."/>
            <person name="Arruda P.H.E."/>
            <person name="Sun D."/>
            <person name="Schwartz K.J."/>
            <person name="Yoon K."/>
        </authorList>
    </citation>
    <scope>NUCLEOTIDE SEQUENCE [LARGE SCALE GENOMIC DNA]</scope>
    <source>
        <strain evidence="3">CDK2</strain>
    </source>
</reference>
<protein>
    <submittedName>
        <fullName evidence="2">Uncharacterized protein</fullName>
    </submittedName>
</protein>
<gene>
    <name evidence="2" type="ORF">SY89_02545</name>
</gene>
<dbReference type="Proteomes" id="UP000050535">
    <property type="component" value="Unassembled WGS sequence"/>
</dbReference>
<dbReference type="RefSeq" id="WP_054584266.1">
    <property type="nucleotide sequence ID" value="NZ_LGUC01000001.1"/>
</dbReference>
<feature type="region of interest" description="Disordered" evidence="1">
    <location>
        <begin position="43"/>
        <end position="67"/>
    </location>
</feature>
<dbReference type="EMBL" id="LGUC01000001">
    <property type="protein sequence ID" value="KPN31792.1"/>
    <property type="molecule type" value="Genomic_DNA"/>
</dbReference>
<evidence type="ECO:0000313" key="2">
    <source>
        <dbReference type="EMBL" id="KPN31792.1"/>
    </source>
</evidence>